<accession>E3SP23</accession>
<keyword evidence="2" id="KW-1185">Reference proteome</keyword>
<reference evidence="1 2" key="1">
    <citation type="journal article" date="2010" name="Environ. Microbiol.">
        <title>Genomic analysis of oceanic cyanobacterial myoviruses compared with T4-like myoviruses from diverse hosts and environments.</title>
        <authorList>
            <person name="Sullivan M.B."/>
            <person name="Huang K.H."/>
            <person name="Ignacio-Espinoza J.C."/>
            <person name="Berlin A.M."/>
            <person name="Kelly L."/>
            <person name="Weigele P.R."/>
            <person name="DeFrancesco A.S."/>
            <person name="Kern S.E."/>
            <person name="Thompson L.R."/>
            <person name="Young S."/>
            <person name="Yandava C."/>
            <person name="Fu R."/>
            <person name="Krastins B."/>
            <person name="Chase M."/>
            <person name="Sarracino D."/>
            <person name="Osburne M.S."/>
            <person name="Henn M.R."/>
            <person name="Chisholm S.W."/>
        </authorList>
    </citation>
    <scope>NUCLEOTIDE SEQUENCE [LARGE SCALE GENOMIC DNA]</scope>
    <source>
        <strain evidence="1">NATL1A-15</strain>
    </source>
</reference>
<evidence type="ECO:0008006" key="3">
    <source>
        <dbReference type="Google" id="ProtNLM"/>
    </source>
</evidence>
<dbReference type="Gene3D" id="3.40.50.300">
    <property type="entry name" value="P-loop containing nucleotide triphosphate hydrolases"/>
    <property type="match status" value="1"/>
</dbReference>
<protein>
    <recommendedName>
        <fullName evidence="3">Sulfotransferase family protein</fullName>
    </recommendedName>
</protein>
<proteinExistence type="predicted"/>
<evidence type="ECO:0000313" key="1">
    <source>
        <dbReference type="EMBL" id="ADO99085.1"/>
    </source>
</evidence>
<evidence type="ECO:0000313" key="2">
    <source>
        <dbReference type="Proteomes" id="UP000006532"/>
    </source>
</evidence>
<name>E3SP23_9CAUD</name>
<dbReference type="GeneID" id="10329587"/>
<dbReference type="EMBL" id="GU071103">
    <property type="protein sequence ID" value="ADO99085.1"/>
    <property type="molecule type" value="Genomic_DNA"/>
</dbReference>
<dbReference type="SUPFAM" id="SSF52540">
    <property type="entry name" value="P-loop containing nucleoside triphosphate hydrolases"/>
    <property type="match status" value="1"/>
</dbReference>
<dbReference type="Proteomes" id="UP000006532">
    <property type="component" value="Segment"/>
</dbReference>
<organism evidence="1 2">
    <name type="scientific">Prochlorococcus phage P-SSM7</name>
    <dbReference type="NCBI Taxonomy" id="445688"/>
    <lineage>
        <taxon>Viruses</taxon>
        <taxon>Duplodnaviria</taxon>
        <taxon>Heunggongvirae</taxon>
        <taxon>Uroviricota</taxon>
        <taxon>Caudoviricetes</taxon>
        <taxon>Pantevenvirales</taxon>
        <taxon>Kyanoviridae</taxon>
        <taxon>Palaemonvirus</taxon>
        <taxon>Palaemonvirus pssm7</taxon>
    </lineage>
</organism>
<dbReference type="KEGG" id="vg:10329587"/>
<dbReference type="InterPro" id="IPR027417">
    <property type="entry name" value="P-loop_NTPase"/>
</dbReference>
<gene>
    <name evidence="1" type="ORF">PSSM7_018</name>
</gene>
<dbReference type="RefSeq" id="YP_004324849.1">
    <property type="nucleotide sequence ID" value="NC_015290.1"/>
</dbReference>
<sequence length="196" mass="23618">MPIFRHRSTGKRFLFIHIPRTAGRFICENILINDCQEEHDDPWAMKNGVELSHYHREYYEKYLDVKDIPHFTVVRNPVDRFISAEGHISIVDSDLKVDNKLLNYLTKGDGASRYHYHFRPQVEYISSKTHVWKYEDGIGKEFVSWLSDILDIDFVFDDDMEYYKNEHSERMSKTPHLVDIVREFYREDFDRFYPDP</sequence>